<accession>A0A3P6T6A0</accession>
<evidence type="ECO:0000313" key="3">
    <source>
        <dbReference type="Proteomes" id="UP000277928"/>
    </source>
</evidence>
<dbReference type="AlphaFoldDB" id="A0A3P6T6A0"/>
<dbReference type="Proteomes" id="UP000277928">
    <property type="component" value="Unassembled WGS sequence"/>
</dbReference>
<reference evidence="2 3" key="1">
    <citation type="submission" date="2018-08" db="EMBL/GenBank/DDBJ databases">
        <authorList>
            <person name="Laetsch R D."/>
            <person name="Stevens L."/>
            <person name="Kumar S."/>
            <person name="Blaxter L. M."/>
        </authorList>
    </citation>
    <scope>NUCLEOTIDE SEQUENCE [LARGE SCALE GENOMIC DNA]</scope>
</reference>
<dbReference type="EMBL" id="UYRX01000169">
    <property type="protein sequence ID" value="VDK76255.1"/>
    <property type="molecule type" value="Genomic_DNA"/>
</dbReference>
<evidence type="ECO:0000313" key="2">
    <source>
        <dbReference type="EMBL" id="VDK76255.1"/>
    </source>
</evidence>
<protein>
    <submittedName>
        <fullName evidence="2">Uncharacterized protein</fullName>
    </submittedName>
</protein>
<dbReference type="OrthoDB" id="10433738at2759"/>
<keyword evidence="3" id="KW-1185">Reference proteome</keyword>
<feature type="transmembrane region" description="Helical" evidence="1">
    <location>
        <begin position="67"/>
        <end position="89"/>
    </location>
</feature>
<organism evidence="2 3">
    <name type="scientific">Litomosoides sigmodontis</name>
    <name type="common">Filarial nematode worm</name>
    <dbReference type="NCBI Taxonomy" id="42156"/>
    <lineage>
        <taxon>Eukaryota</taxon>
        <taxon>Metazoa</taxon>
        <taxon>Ecdysozoa</taxon>
        <taxon>Nematoda</taxon>
        <taxon>Chromadorea</taxon>
        <taxon>Rhabditida</taxon>
        <taxon>Spirurina</taxon>
        <taxon>Spiruromorpha</taxon>
        <taxon>Filarioidea</taxon>
        <taxon>Onchocercidae</taxon>
        <taxon>Litomosoides</taxon>
    </lineage>
</organism>
<proteinExistence type="predicted"/>
<name>A0A3P6T6A0_LITSI</name>
<gene>
    <name evidence="2" type="ORF">NLS_LOCUS3221</name>
</gene>
<keyword evidence="1" id="KW-1133">Transmembrane helix</keyword>
<dbReference type="OMA" id="AFMINCL"/>
<keyword evidence="1" id="KW-0472">Membrane</keyword>
<keyword evidence="1" id="KW-0812">Transmembrane</keyword>
<feature type="transmembrane region" description="Helical" evidence="1">
    <location>
        <begin position="95"/>
        <end position="117"/>
    </location>
</feature>
<sequence>MRASAAITALISTINATIVLANAKYDGNMFMPVLGLILLILLVIWTFIAVADVFAGLHEKYIWMSRLMWFSVPYGLLTAYLVTSAYLCATLYRSLIIAFVWLAACNMITDAFMINCLSTDSVIIQT</sequence>
<feature type="transmembrane region" description="Helical" evidence="1">
    <location>
        <begin position="33"/>
        <end position="55"/>
    </location>
</feature>
<evidence type="ECO:0000256" key="1">
    <source>
        <dbReference type="SAM" id="Phobius"/>
    </source>
</evidence>